<evidence type="ECO:0000256" key="7">
    <source>
        <dbReference type="ARBA" id="ARBA00023136"/>
    </source>
</evidence>
<comment type="similarity">
    <text evidence="2">Belongs to the ATPase delta chain family.</text>
</comment>
<dbReference type="InterPro" id="IPR000711">
    <property type="entry name" value="ATPase_OSCP/dsu"/>
</dbReference>
<evidence type="ECO:0000256" key="2">
    <source>
        <dbReference type="ARBA" id="ARBA00007046"/>
    </source>
</evidence>
<feature type="region of interest" description="Disordered" evidence="9">
    <location>
        <begin position="1"/>
        <end position="84"/>
    </location>
</feature>
<accession>A0AAW1NIR4</accession>
<proteinExistence type="inferred from homology"/>
<dbReference type="SUPFAM" id="SSF47928">
    <property type="entry name" value="N-terminal domain of the delta subunit of the F1F0-ATP synthase"/>
    <property type="match status" value="1"/>
</dbReference>
<comment type="subcellular location">
    <subcellularLocation>
        <location evidence="1">Membrane</location>
    </subcellularLocation>
</comment>
<evidence type="ECO:0000256" key="5">
    <source>
        <dbReference type="ARBA" id="ARBA00022781"/>
    </source>
</evidence>
<feature type="compositionally biased region" description="Low complexity" evidence="9">
    <location>
        <begin position="1"/>
        <end position="12"/>
    </location>
</feature>
<keyword evidence="6" id="KW-0406">Ion transport</keyword>
<reference evidence="10" key="1">
    <citation type="submission" date="2024-03" db="EMBL/GenBank/DDBJ databases">
        <title>WGS assembly of Saponaria officinalis var. Norfolk2.</title>
        <authorList>
            <person name="Jenkins J."/>
            <person name="Shu S."/>
            <person name="Grimwood J."/>
            <person name="Barry K."/>
            <person name="Goodstein D."/>
            <person name="Schmutz J."/>
            <person name="Leebens-Mack J."/>
            <person name="Osbourn A."/>
        </authorList>
    </citation>
    <scope>NUCLEOTIDE SEQUENCE [LARGE SCALE GENOMIC DNA]</scope>
    <source>
        <strain evidence="10">JIC</strain>
    </source>
</reference>
<dbReference type="EMBL" id="JBDFQZ010000001">
    <property type="protein sequence ID" value="KAK9758099.1"/>
    <property type="molecule type" value="Genomic_DNA"/>
</dbReference>
<protein>
    <recommendedName>
        <fullName evidence="12">ATP synthase delta chain</fullName>
    </recommendedName>
</protein>
<evidence type="ECO:0000256" key="6">
    <source>
        <dbReference type="ARBA" id="ARBA00023065"/>
    </source>
</evidence>
<name>A0AAW1NIR4_SAPOF</name>
<comment type="subunit">
    <text evidence="3">F-type ATPases have 2 components, CF(1) - the catalytic core - and CF(0) - the membrane proton channel. CF(1) has five subunits: alpha(3), beta(3), gamma(1), delta(1), epsilon(1). CF(0) has three main subunits: a, b and c.</text>
</comment>
<evidence type="ECO:0000256" key="3">
    <source>
        <dbReference type="ARBA" id="ARBA00011648"/>
    </source>
</evidence>
<dbReference type="PANTHER" id="PTHR11910">
    <property type="entry name" value="ATP SYNTHASE DELTA CHAIN"/>
    <property type="match status" value="1"/>
</dbReference>
<keyword evidence="7" id="KW-0472">Membrane</keyword>
<dbReference type="GO" id="GO:0046933">
    <property type="term" value="F:proton-transporting ATP synthase activity, rotational mechanism"/>
    <property type="evidence" value="ECO:0007669"/>
    <property type="project" value="InterPro"/>
</dbReference>
<gene>
    <name evidence="10" type="ORF">RND81_01G206800</name>
</gene>
<feature type="compositionally biased region" description="Low complexity" evidence="9">
    <location>
        <begin position="39"/>
        <end position="53"/>
    </location>
</feature>
<evidence type="ECO:0000256" key="4">
    <source>
        <dbReference type="ARBA" id="ARBA00022448"/>
    </source>
</evidence>
<dbReference type="Pfam" id="PF00213">
    <property type="entry name" value="OSCP"/>
    <property type="match status" value="1"/>
</dbReference>
<evidence type="ECO:0000313" key="11">
    <source>
        <dbReference type="Proteomes" id="UP001443914"/>
    </source>
</evidence>
<comment type="caution">
    <text evidence="10">The sequence shown here is derived from an EMBL/GenBank/DDBJ whole genome shotgun (WGS) entry which is preliminary data.</text>
</comment>
<dbReference type="AlphaFoldDB" id="A0AAW1NIR4"/>
<dbReference type="Gene3D" id="1.10.520.20">
    <property type="entry name" value="N-terminal domain of the delta subunit of the F1F0-ATP synthase"/>
    <property type="match status" value="1"/>
</dbReference>
<dbReference type="Proteomes" id="UP001443914">
    <property type="component" value="Unassembled WGS sequence"/>
</dbReference>
<sequence>METLSTTSSLTTFQVPKPSKPNHHNNHLKPPPHHHHNHPSTTTKSTISSSFSTLHQKDHFTPLNFHSPKHPSSTTFPTPLKPSTHRNAASGYAAALLDMSQRHDTVLRVVRDVKRLLKVLRNDRVMDFMMDEFVLDIDKGKVVKELLDKGKFEVNFVVLVKLIVDKGKKIGFVDDVLVEFLRVFNQLSSSNNVYQPII</sequence>
<keyword evidence="4" id="KW-0813">Transport</keyword>
<keyword evidence="11" id="KW-1185">Reference proteome</keyword>
<keyword evidence="8" id="KW-0066">ATP synthesis</keyword>
<evidence type="ECO:0000256" key="8">
    <source>
        <dbReference type="ARBA" id="ARBA00023310"/>
    </source>
</evidence>
<evidence type="ECO:0000256" key="9">
    <source>
        <dbReference type="SAM" id="MobiDB-lite"/>
    </source>
</evidence>
<evidence type="ECO:0008006" key="12">
    <source>
        <dbReference type="Google" id="ProtNLM"/>
    </source>
</evidence>
<organism evidence="10 11">
    <name type="scientific">Saponaria officinalis</name>
    <name type="common">Common soapwort</name>
    <name type="synonym">Lychnis saponaria</name>
    <dbReference type="NCBI Taxonomy" id="3572"/>
    <lineage>
        <taxon>Eukaryota</taxon>
        <taxon>Viridiplantae</taxon>
        <taxon>Streptophyta</taxon>
        <taxon>Embryophyta</taxon>
        <taxon>Tracheophyta</taxon>
        <taxon>Spermatophyta</taxon>
        <taxon>Magnoliopsida</taxon>
        <taxon>eudicotyledons</taxon>
        <taxon>Gunneridae</taxon>
        <taxon>Pentapetalae</taxon>
        <taxon>Caryophyllales</taxon>
        <taxon>Caryophyllaceae</taxon>
        <taxon>Caryophylleae</taxon>
        <taxon>Saponaria</taxon>
    </lineage>
</organism>
<evidence type="ECO:0000313" key="10">
    <source>
        <dbReference type="EMBL" id="KAK9758099.1"/>
    </source>
</evidence>
<dbReference type="GO" id="GO:0016020">
    <property type="term" value="C:membrane"/>
    <property type="evidence" value="ECO:0007669"/>
    <property type="project" value="UniProtKB-SubCell"/>
</dbReference>
<keyword evidence="5" id="KW-0375">Hydrogen ion transport</keyword>
<evidence type="ECO:0000256" key="1">
    <source>
        <dbReference type="ARBA" id="ARBA00004370"/>
    </source>
</evidence>
<dbReference type="InterPro" id="IPR026015">
    <property type="entry name" value="ATP_synth_OSCP/delta_N_sf"/>
</dbReference>
<feature type="compositionally biased region" description="Basic residues" evidence="9">
    <location>
        <begin position="20"/>
        <end position="38"/>
    </location>
</feature>